<sequence length="263" mass="30832">MDFAFKSNFKAFDRIILAITFLFFPLGLVMALIRVISTHFHRSRKGRNHQLLGWCLIYTYFICMFLIYLTYDGFGQEEIAEFLGIGLVWGMLMLIPAAIFFALAGVADRKFNKLLGQYYQLVMKNGINEIDHIAYETRQSPYPVMRDLEFMVNERMLPFGRIENGILLLEPEGFHEQYEANEDYEENDEDEYDDDDEYDEDEYDDEDDEDEYDDEDYDDEEDEDTDTKPKGPRMIECPGCGARVVVVPHERKECEYCGNEISA</sequence>
<keyword evidence="2" id="KW-1133">Transmembrane helix</keyword>
<dbReference type="AlphaFoldDB" id="A0A919Y946"/>
<evidence type="ECO:0000256" key="2">
    <source>
        <dbReference type="SAM" id="Phobius"/>
    </source>
</evidence>
<evidence type="ECO:0000313" key="3">
    <source>
        <dbReference type="EMBL" id="GIO46109.1"/>
    </source>
</evidence>
<accession>A0A919Y946</accession>
<dbReference type="RefSeq" id="WP_212977158.1">
    <property type="nucleotide sequence ID" value="NZ_AP025343.1"/>
</dbReference>
<name>A0A919Y946_9BACL</name>
<feature type="transmembrane region" description="Helical" evidence="2">
    <location>
        <begin position="51"/>
        <end position="71"/>
    </location>
</feature>
<keyword evidence="2" id="KW-0812">Transmembrane</keyword>
<evidence type="ECO:0000313" key="4">
    <source>
        <dbReference type="Proteomes" id="UP000682811"/>
    </source>
</evidence>
<comment type="caution">
    <text evidence="3">The sequence shown here is derived from an EMBL/GenBank/DDBJ whole genome shotgun (WGS) entry which is preliminary data.</text>
</comment>
<dbReference type="EMBL" id="BORT01000002">
    <property type="protein sequence ID" value="GIO46109.1"/>
    <property type="molecule type" value="Genomic_DNA"/>
</dbReference>
<proteinExistence type="predicted"/>
<evidence type="ECO:0000256" key="1">
    <source>
        <dbReference type="SAM" id="MobiDB-lite"/>
    </source>
</evidence>
<feature type="transmembrane region" description="Helical" evidence="2">
    <location>
        <begin position="83"/>
        <end position="107"/>
    </location>
</feature>
<feature type="region of interest" description="Disordered" evidence="1">
    <location>
        <begin position="179"/>
        <end position="237"/>
    </location>
</feature>
<organism evidence="3 4">
    <name type="scientific">Paenibacillus azoreducens</name>
    <dbReference type="NCBI Taxonomy" id="116718"/>
    <lineage>
        <taxon>Bacteria</taxon>
        <taxon>Bacillati</taxon>
        <taxon>Bacillota</taxon>
        <taxon>Bacilli</taxon>
        <taxon>Bacillales</taxon>
        <taxon>Paenibacillaceae</taxon>
        <taxon>Paenibacillus</taxon>
    </lineage>
</organism>
<feature type="transmembrane region" description="Helical" evidence="2">
    <location>
        <begin position="15"/>
        <end position="36"/>
    </location>
</feature>
<feature type="compositionally biased region" description="Acidic residues" evidence="1">
    <location>
        <begin position="179"/>
        <end position="225"/>
    </location>
</feature>
<keyword evidence="4" id="KW-1185">Reference proteome</keyword>
<reference evidence="3 4" key="1">
    <citation type="submission" date="2021-03" db="EMBL/GenBank/DDBJ databases">
        <title>Antimicrobial resistance genes in bacteria isolated from Japanese honey, and their potential for conferring macrolide and lincosamide resistance in the American foulbrood pathogen Paenibacillus larvae.</title>
        <authorList>
            <person name="Okamoto M."/>
            <person name="Kumagai M."/>
            <person name="Kanamori H."/>
            <person name="Takamatsu D."/>
        </authorList>
    </citation>
    <scope>NUCLEOTIDE SEQUENCE [LARGE SCALE GENOMIC DNA]</scope>
    <source>
        <strain evidence="3 4">J34TS1</strain>
    </source>
</reference>
<protein>
    <submittedName>
        <fullName evidence="3">Uncharacterized protein</fullName>
    </submittedName>
</protein>
<dbReference type="Proteomes" id="UP000682811">
    <property type="component" value="Unassembled WGS sequence"/>
</dbReference>
<keyword evidence="2" id="KW-0472">Membrane</keyword>
<gene>
    <name evidence="3" type="ORF">J34TS1_08740</name>
</gene>